<dbReference type="InterPro" id="IPR000515">
    <property type="entry name" value="MetI-like"/>
</dbReference>
<dbReference type="CDD" id="cd06261">
    <property type="entry name" value="TM_PBP2"/>
    <property type="match status" value="1"/>
</dbReference>
<accession>A0A963Z3J0</accession>
<proteinExistence type="inferred from homology"/>
<sequence>MTVRTWLRRTDWPTVFAAVLVILVMAIVILGPFLAPQSPTDSVDDVFALPAPGELLGSDVLGRDVLSRVLSGGWRFLTMAGAATILGVGFGSLIGILAALIGGILDEIIMRLADVVLAFPQLILALLFVSFAGSSLSLVVLVIAIVHVPQVARTLRAASLRVVGEDYVRYSESIGLPRRRIVWLDILPNVRTTLFVELGLRLTFSIALIASLSYLSFGAQPPSADWGLMIHENQIGIESNPWPVIAPVVLIALLSIGINVLSDRLSRRRGKRGRLQTAAHLAPVPAKLGETA</sequence>
<feature type="transmembrane region" description="Helical" evidence="7">
    <location>
        <begin position="76"/>
        <end position="102"/>
    </location>
</feature>
<dbReference type="SUPFAM" id="SSF161098">
    <property type="entry name" value="MetI-like"/>
    <property type="match status" value="1"/>
</dbReference>
<dbReference type="EMBL" id="JAESVA010000006">
    <property type="protein sequence ID" value="MCB8882160.1"/>
    <property type="molecule type" value="Genomic_DNA"/>
</dbReference>
<keyword evidence="2 7" id="KW-0813">Transport</keyword>
<comment type="subcellular location">
    <subcellularLocation>
        <location evidence="1 7">Cell membrane</location>
        <topology evidence="1 7">Multi-pass membrane protein</topology>
    </subcellularLocation>
</comment>
<organism evidence="9 10">
    <name type="scientific">Acidisoma cellulosilyticum</name>
    <dbReference type="NCBI Taxonomy" id="2802395"/>
    <lineage>
        <taxon>Bacteria</taxon>
        <taxon>Pseudomonadati</taxon>
        <taxon>Pseudomonadota</taxon>
        <taxon>Alphaproteobacteria</taxon>
        <taxon>Acetobacterales</taxon>
        <taxon>Acidocellaceae</taxon>
        <taxon>Acidisoma</taxon>
    </lineage>
</organism>
<evidence type="ECO:0000256" key="5">
    <source>
        <dbReference type="ARBA" id="ARBA00022989"/>
    </source>
</evidence>
<feature type="transmembrane region" description="Helical" evidence="7">
    <location>
        <begin position="122"/>
        <end position="146"/>
    </location>
</feature>
<keyword evidence="6 7" id="KW-0472">Membrane</keyword>
<feature type="transmembrane region" description="Helical" evidence="7">
    <location>
        <begin position="198"/>
        <end position="217"/>
    </location>
</feature>
<dbReference type="GO" id="GO:0055085">
    <property type="term" value="P:transmembrane transport"/>
    <property type="evidence" value="ECO:0007669"/>
    <property type="project" value="InterPro"/>
</dbReference>
<dbReference type="GO" id="GO:0005886">
    <property type="term" value="C:plasma membrane"/>
    <property type="evidence" value="ECO:0007669"/>
    <property type="project" value="UniProtKB-SubCell"/>
</dbReference>
<evidence type="ECO:0000256" key="4">
    <source>
        <dbReference type="ARBA" id="ARBA00022692"/>
    </source>
</evidence>
<dbReference type="PANTHER" id="PTHR43386:SF25">
    <property type="entry name" value="PEPTIDE ABC TRANSPORTER PERMEASE PROTEIN"/>
    <property type="match status" value="1"/>
</dbReference>
<dbReference type="RefSeq" id="WP_227308825.1">
    <property type="nucleotide sequence ID" value="NZ_JAESVA010000006.1"/>
</dbReference>
<feature type="transmembrane region" description="Helical" evidence="7">
    <location>
        <begin position="244"/>
        <end position="262"/>
    </location>
</feature>
<dbReference type="AlphaFoldDB" id="A0A963Z3J0"/>
<name>A0A963Z3J0_9PROT</name>
<dbReference type="InterPro" id="IPR050366">
    <property type="entry name" value="BP-dependent_transpt_permease"/>
</dbReference>
<evidence type="ECO:0000313" key="9">
    <source>
        <dbReference type="EMBL" id="MCB8882160.1"/>
    </source>
</evidence>
<evidence type="ECO:0000256" key="6">
    <source>
        <dbReference type="ARBA" id="ARBA00023136"/>
    </source>
</evidence>
<dbReference type="InterPro" id="IPR035906">
    <property type="entry name" value="MetI-like_sf"/>
</dbReference>
<keyword evidence="5 7" id="KW-1133">Transmembrane helix</keyword>
<comment type="caution">
    <text evidence="9">The sequence shown here is derived from an EMBL/GenBank/DDBJ whole genome shotgun (WGS) entry which is preliminary data.</text>
</comment>
<feature type="transmembrane region" description="Helical" evidence="7">
    <location>
        <begin position="12"/>
        <end position="35"/>
    </location>
</feature>
<dbReference type="PROSITE" id="PS50928">
    <property type="entry name" value="ABC_TM1"/>
    <property type="match status" value="1"/>
</dbReference>
<evidence type="ECO:0000313" key="10">
    <source>
        <dbReference type="Proteomes" id="UP000721844"/>
    </source>
</evidence>
<dbReference type="PANTHER" id="PTHR43386">
    <property type="entry name" value="OLIGOPEPTIDE TRANSPORT SYSTEM PERMEASE PROTEIN APPC"/>
    <property type="match status" value="1"/>
</dbReference>
<evidence type="ECO:0000256" key="2">
    <source>
        <dbReference type="ARBA" id="ARBA00022448"/>
    </source>
</evidence>
<dbReference type="Pfam" id="PF00528">
    <property type="entry name" value="BPD_transp_1"/>
    <property type="match status" value="1"/>
</dbReference>
<keyword evidence="10" id="KW-1185">Reference proteome</keyword>
<feature type="domain" description="ABC transmembrane type-1" evidence="8">
    <location>
        <begin position="73"/>
        <end position="262"/>
    </location>
</feature>
<evidence type="ECO:0000256" key="3">
    <source>
        <dbReference type="ARBA" id="ARBA00022475"/>
    </source>
</evidence>
<keyword evidence="4 7" id="KW-0812">Transmembrane</keyword>
<reference evidence="9 10" key="1">
    <citation type="journal article" date="2021" name="Microorganisms">
        <title>Acidisoma silvae sp. nov. and Acidisomacellulosilytica sp. nov., Two Acidophilic Bacteria Isolated from Decaying Wood, Hydrolyzing Cellulose and Producing Poly-3-hydroxybutyrate.</title>
        <authorList>
            <person name="Mieszkin S."/>
            <person name="Pouder E."/>
            <person name="Uroz S."/>
            <person name="Simon-Colin C."/>
            <person name="Alain K."/>
        </authorList>
    </citation>
    <scope>NUCLEOTIDE SEQUENCE [LARGE SCALE GENOMIC DNA]</scope>
    <source>
        <strain evidence="9 10">HW T5.17</strain>
    </source>
</reference>
<keyword evidence="3" id="KW-1003">Cell membrane</keyword>
<gene>
    <name evidence="9" type="ORF">ACELLULO517_18080</name>
</gene>
<protein>
    <submittedName>
        <fullName evidence="9">ABC transporter permease</fullName>
    </submittedName>
</protein>
<dbReference type="Gene3D" id="1.10.3720.10">
    <property type="entry name" value="MetI-like"/>
    <property type="match status" value="1"/>
</dbReference>
<dbReference type="Proteomes" id="UP000721844">
    <property type="component" value="Unassembled WGS sequence"/>
</dbReference>
<evidence type="ECO:0000256" key="1">
    <source>
        <dbReference type="ARBA" id="ARBA00004651"/>
    </source>
</evidence>
<evidence type="ECO:0000259" key="8">
    <source>
        <dbReference type="PROSITE" id="PS50928"/>
    </source>
</evidence>
<evidence type="ECO:0000256" key="7">
    <source>
        <dbReference type="RuleBase" id="RU363032"/>
    </source>
</evidence>
<comment type="similarity">
    <text evidence="7">Belongs to the binding-protein-dependent transport system permease family.</text>
</comment>